<feature type="transmembrane region" description="Helical" evidence="6">
    <location>
        <begin position="250"/>
        <end position="267"/>
    </location>
</feature>
<evidence type="ECO:0000256" key="3">
    <source>
        <dbReference type="ARBA" id="ARBA00022692"/>
    </source>
</evidence>
<dbReference type="GO" id="GO:0015095">
    <property type="term" value="F:magnesium ion transmembrane transporter activity"/>
    <property type="evidence" value="ECO:0007669"/>
    <property type="project" value="InterPro"/>
</dbReference>
<proteinExistence type="inferred from homology"/>
<dbReference type="Pfam" id="PF01544">
    <property type="entry name" value="CorA"/>
    <property type="match status" value="1"/>
</dbReference>
<dbReference type="Proteomes" id="UP000193411">
    <property type="component" value="Unassembled WGS sequence"/>
</dbReference>
<gene>
    <name evidence="7" type="ORF">BCR44DRAFT_128868</name>
</gene>
<dbReference type="InterPro" id="IPR002523">
    <property type="entry name" value="MgTranspt_CorA/ZnTranspt_ZntB"/>
</dbReference>
<dbReference type="InterPro" id="IPR044089">
    <property type="entry name" value="Alr1-like"/>
</dbReference>
<evidence type="ECO:0000256" key="2">
    <source>
        <dbReference type="ARBA" id="ARBA00009765"/>
    </source>
</evidence>
<accession>A0A1Y2H443</accession>
<dbReference type="Gene3D" id="3.30.460.20">
    <property type="entry name" value="CorA soluble domain-like"/>
    <property type="match status" value="1"/>
</dbReference>
<name>A0A1Y2H443_9FUNG</name>
<evidence type="ECO:0000313" key="8">
    <source>
        <dbReference type="Proteomes" id="UP000193411"/>
    </source>
</evidence>
<dbReference type="InterPro" id="IPR045861">
    <property type="entry name" value="CorA_cytoplasmic_dom"/>
</dbReference>
<dbReference type="STRING" id="765915.A0A1Y2H443"/>
<dbReference type="SUPFAM" id="SSF144083">
    <property type="entry name" value="Magnesium transport protein CorA, transmembrane region"/>
    <property type="match status" value="1"/>
</dbReference>
<dbReference type="PANTHER" id="PTHR21535">
    <property type="entry name" value="MAGNESIUM AND COBALT TRANSPORT PROTEIN/MITOCHONDRIAL IMPORT INNER MEMBRANE TRANSLOCASE SUBUNIT TIM8"/>
    <property type="match status" value="1"/>
</dbReference>
<dbReference type="GO" id="GO:0010961">
    <property type="term" value="P:intracellular magnesium ion homeostasis"/>
    <property type="evidence" value="ECO:0007669"/>
    <property type="project" value="TreeGrafter"/>
</dbReference>
<dbReference type="SUPFAM" id="SSF143865">
    <property type="entry name" value="CorA soluble domain-like"/>
    <property type="match status" value="1"/>
</dbReference>
<dbReference type="OrthoDB" id="29879at2759"/>
<reference evidence="7 8" key="1">
    <citation type="submission" date="2016-07" db="EMBL/GenBank/DDBJ databases">
        <title>Pervasive Adenine N6-methylation of Active Genes in Fungi.</title>
        <authorList>
            <consortium name="DOE Joint Genome Institute"/>
            <person name="Mondo S.J."/>
            <person name="Dannebaum R.O."/>
            <person name="Kuo R.C."/>
            <person name="Labutti K."/>
            <person name="Haridas S."/>
            <person name="Kuo A."/>
            <person name="Salamov A."/>
            <person name="Ahrendt S.R."/>
            <person name="Lipzen A."/>
            <person name="Sullivan W."/>
            <person name="Andreopoulos W.B."/>
            <person name="Clum A."/>
            <person name="Lindquist E."/>
            <person name="Daum C."/>
            <person name="Ramamoorthy G.K."/>
            <person name="Gryganskyi A."/>
            <person name="Culley D."/>
            <person name="Magnuson J.K."/>
            <person name="James T.Y."/>
            <person name="O'Malley M.A."/>
            <person name="Stajich J.E."/>
            <person name="Spatafora J.W."/>
            <person name="Visel A."/>
            <person name="Grigoriev I.V."/>
        </authorList>
    </citation>
    <scope>NUCLEOTIDE SEQUENCE [LARGE SCALE GENOMIC DNA]</scope>
    <source>
        <strain evidence="7 8">PL171</strain>
    </source>
</reference>
<dbReference type="AlphaFoldDB" id="A0A1Y2H443"/>
<comment type="similarity">
    <text evidence="2">Belongs to the CorA metal ion transporter (MIT) (TC 1.A.35) family.</text>
</comment>
<comment type="subcellular location">
    <subcellularLocation>
        <location evidence="1">Membrane</location>
        <topology evidence="1">Multi-pass membrane protein</topology>
    </subcellularLocation>
</comment>
<dbReference type="EMBL" id="MCFL01000220">
    <property type="protein sequence ID" value="ORZ29340.1"/>
    <property type="molecule type" value="Genomic_DNA"/>
</dbReference>
<evidence type="ECO:0000256" key="1">
    <source>
        <dbReference type="ARBA" id="ARBA00004141"/>
    </source>
</evidence>
<keyword evidence="3 6" id="KW-0812">Transmembrane</keyword>
<dbReference type="Gene3D" id="1.20.58.340">
    <property type="entry name" value="Magnesium transport protein CorA, transmembrane region"/>
    <property type="match status" value="2"/>
</dbReference>
<sequence>MLSRPGSGPWWIDVESPTPQEMRMLSRVFHIHPLTVEDMFQGVECPQETREKVELFAAYYWIVVKTFDDELTPFNFYLLVFPEGILTIHFEPTLHPTNVLKRISQLVDYGFALTPSWICYALIDDITDSYTPVIRLIEGEVESIDDLVLVLKGKEQSDMLRRIGRARKQVMLMLRLLATKSDVVKTLIKRVGLEKVGADTALYFGDIQDHVLTMLQNLQFYDKTLARAHSNYLASISIEITQSNEAMNNVVAKLTIVATVMVPLNLITGLWGMNVKVPGQDIDSENWFYMIITAMACFVGTVLFLARRNGLL</sequence>
<keyword evidence="4 6" id="KW-1133">Transmembrane helix</keyword>
<comment type="caution">
    <text evidence="7">The sequence shown here is derived from an EMBL/GenBank/DDBJ whole genome shotgun (WGS) entry which is preliminary data.</text>
</comment>
<dbReference type="GO" id="GO:0016020">
    <property type="term" value="C:membrane"/>
    <property type="evidence" value="ECO:0007669"/>
    <property type="project" value="UniProtKB-SubCell"/>
</dbReference>
<evidence type="ECO:0000313" key="7">
    <source>
        <dbReference type="EMBL" id="ORZ29340.1"/>
    </source>
</evidence>
<dbReference type="PANTHER" id="PTHR21535:SF51">
    <property type="entry name" value="MANGANESE RESISTANCE PROTEIN MNR2"/>
    <property type="match status" value="1"/>
</dbReference>
<evidence type="ECO:0000256" key="5">
    <source>
        <dbReference type="ARBA" id="ARBA00023136"/>
    </source>
</evidence>
<organism evidence="7 8">
    <name type="scientific">Catenaria anguillulae PL171</name>
    <dbReference type="NCBI Taxonomy" id="765915"/>
    <lineage>
        <taxon>Eukaryota</taxon>
        <taxon>Fungi</taxon>
        <taxon>Fungi incertae sedis</taxon>
        <taxon>Blastocladiomycota</taxon>
        <taxon>Blastocladiomycetes</taxon>
        <taxon>Blastocladiales</taxon>
        <taxon>Catenariaceae</taxon>
        <taxon>Catenaria</taxon>
    </lineage>
</organism>
<keyword evidence="8" id="KW-1185">Reference proteome</keyword>
<keyword evidence="5 6" id="KW-0472">Membrane</keyword>
<evidence type="ECO:0000256" key="6">
    <source>
        <dbReference type="SAM" id="Phobius"/>
    </source>
</evidence>
<dbReference type="InterPro" id="IPR045863">
    <property type="entry name" value="CorA_TM1_TM2"/>
</dbReference>
<protein>
    <recommendedName>
        <fullName evidence="9">Mg2+ transporter protein</fullName>
    </recommendedName>
</protein>
<evidence type="ECO:0008006" key="9">
    <source>
        <dbReference type="Google" id="ProtNLM"/>
    </source>
</evidence>
<dbReference type="CDD" id="cd12829">
    <property type="entry name" value="Alr1p-like"/>
    <property type="match status" value="1"/>
</dbReference>
<feature type="transmembrane region" description="Helical" evidence="6">
    <location>
        <begin position="287"/>
        <end position="306"/>
    </location>
</feature>
<evidence type="ECO:0000256" key="4">
    <source>
        <dbReference type="ARBA" id="ARBA00022989"/>
    </source>
</evidence>